<evidence type="ECO:0000256" key="1">
    <source>
        <dbReference type="ARBA" id="ARBA00005439"/>
    </source>
</evidence>
<dbReference type="Pfam" id="PF00707">
    <property type="entry name" value="IF3_C"/>
    <property type="match status" value="1"/>
</dbReference>
<dbReference type="Pfam" id="PF05198">
    <property type="entry name" value="IF3_N"/>
    <property type="match status" value="1"/>
</dbReference>
<dbReference type="NCBIfam" id="TIGR00168">
    <property type="entry name" value="infC"/>
    <property type="match status" value="1"/>
</dbReference>
<gene>
    <name evidence="8" type="ORF">COU81_03715</name>
</gene>
<dbReference type="InterPro" id="IPR019815">
    <property type="entry name" value="Translation_initiation_fac_3_C"/>
</dbReference>
<dbReference type="GO" id="GO:0043022">
    <property type="term" value="F:ribosome binding"/>
    <property type="evidence" value="ECO:0007669"/>
    <property type="project" value="TreeGrafter"/>
</dbReference>
<feature type="domain" description="Translation initiation factor 3 C-terminal" evidence="6">
    <location>
        <begin position="82"/>
        <end position="165"/>
    </location>
</feature>
<evidence type="ECO:0000313" key="9">
    <source>
        <dbReference type="Proteomes" id="UP000231450"/>
    </source>
</evidence>
<dbReference type="Gene3D" id="3.30.110.10">
    <property type="entry name" value="Translation initiation factor 3 (IF-3), C-terminal domain"/>
    <property type="match status" value="1"/>
</dbReference>
<dbReference type="GO" id="GO:0005829">
    <property type="term" value="C:cytosol"/>
    <property type="evidence" value="ECO:0007669"/>
    <property type="project" value="TreeGrafter"/>
</dbReference>
<dbReference type="InterPro" id="IPR001288">
    <property type="entry name" value="Translation_initiation_fac_3"/>
</dbReference>
<dbReference type="PANTHER" id="PTHR10938:SF0">
    <property type="entry name" value="TRANSLATION INITIATION FACTOR IF-3, MITOCHONDRIAL"/>
    <property type="match status" value="1"/>
</dbReference>
<dbReference type="AlphaFoldDB" id="A0A2M8KD86"/>
<reference evidence="9" key="1">
    <citation type="submission" date="2017-09" db="EMBL/GenBank/DDBJ databases">
        <title>Depth-based differentiation of microbial function through sediment-hosted aquifers and enrichment of novel symbionts in the deep terrestrial subsurface.</title>
        <authorList>
            <person name="Probst A.J."/>
            <person name="Ladd B."/>
            <person name="Jarett J.K."/>
            <person name="Geller-Mcgrath D.E."/>
            <person name="Sieber C.M.K."/>
            <person name="Emerson J.B."/>
            <person name="Anantharaman K."/>
            <person name="Thomas B.C."/>
            <person name="Malmstrom R."/>
            <person name="Stieglmeier M."/>
            <person name="Klingl A."/>
            <person name="Woyke T."/>
            <person name="Ryan C.M."/>
            <person name="Banfield J.F."/>
        </authorList>
    </citation>
    <scope>NUCLEOTIDE SEQUENCE [LARGE SCALE GENOMIC DNA]</scope>
</reference>
<evidence type="ECO:0000256" key="5">
    <source>
        <dbReference type="RuleBase" id="RU000646"/>
    </source>
</evidence>
<dbReference type="Proteomes" id="UP000231450">
    <property type="component" value="Unassembled WGS sequence"/>
</dbReference>
<dbReference type="GO" id="GO:0003743">
    <property type="term" value="F:translation initiation factor activity"/>
    <property type="evidence" value="ECO:0007669"/>
    <property type="project" value="UniProtKB-UniRule"/>
</dbReference>
<evidence type="ECO:0000259" key="7">
    <source>
        <dbReference type="Pfam" id="PF05198"/>
    </source>
</evidence>
<dbReference type="InterPro" id="IPR019813">
    <property type="entry name" value="Translation_initiation_fac3_CS"/>
</dbReference>
<dbReference type="Gene3D" id="3.10.20.80">
    <property type="entry name" value="Translation initiation factor 3 (IF-3), N-terminal domain"/>
    <property type="match status" value="1"/>
</dbReference>
<organism evidence="8 9">
    <name type="scientific">Candidatus Portnoybacteria bacterium CG10_big_fil_rev_8_21_14_0_10_36_7</name>
    <dbReference type="NCBI Taxonomy" id="1974812"/>
    <lineage>
        <taxon>Bacteria</taxon>
        <taxon>Candidatus Portnoyibacteriota</taxon>
    </lineage>
</organism>
<comment type="subcellular location">
    <subcellularLocation>
        <location evidence="5">Cytoplasm</location>
    </subcellularLocation>
</comment>
<comment type="subunit">
    <text evidence="5">Monomer.</text>
</comment>
<comment type="caution">
    <text evidence="8">The sequence shown here is derived from an EMBL/GenBank/DDBJ whole genome shotgun (WGS) entry which is preliminary data.</text>
</comment>
<feature type="domain" description="Translation initiation factor 3 N-terminal" evidence="7">
    <location>
        <begin position="7"/>
        <end position="74"/>
    </location>
</feature>
<dbReference type="PANTHER" id="PTHR10938">
    <property type="entry name" value="TRANSLATION INITIATION FACTOR IF-3"/>
    <property type="match status" value="1"/>
</dbReference>
<evidence type="ECO:0000313" key="8">
    <source>
        <dbReference type="EMBL" id="PJE57875.1"/>
    </source>
</evidence>
<evidence type="ECO:0000256" key="3">
    <source>
        <dbReference type="ARBA" id="ARBA00022917"/>
    </source>
</evidence>
<dbReference type="SUPFAM" id="SSF54364">
    <property type="entry name" value="Translation initiation factor IF3, N-terminal domain"/>
    <property type="match status" value="1"/>
</dbReference>
<dbReference type="GO" id="GO:0016020">
    <property type="term" value="C:membrane"/>
    <property type="evidence" value="ECO:0007669"/>
    <property type="project" value="TreeGrafter"/>
</dbReference>
<dbReference type="SUPFAM" id="SSF55200">
    <property type="entry name" value="Translation initiation factor IF3, C-terminal domain"/>
    <property type="match status" value="1"/>
</dbReference>
<dbReference type="FunFam" id="3.10.20.80:FF:000001">
    <property type="entry name" value="Translation initiation factor IF-3"/>
    <property type="match status" value="1"/>
</dbReference>
<dbReference type="EMBL" id="PFDW01000074">
    <property type="protein sequence ID" value="PJE57875.1"/>
    <property type="molecule type" value="Genomic_DNA"/>
</dbReference>
<dbReference type="InterPro" id="IPR019814">
    <property type="entry name" value="Translation_initiation_fac_3_N"/>
</dbReference>
<dbReference type="PROSITE" id="PS00938">
    <property type="entry name" value="IF3"/>
    <property type="match status" value="1"/>
</dbReference>
<dbReference type="InterPro" id="IPR036787">
    <property type="entry name" value="T_IF-3_N_sf"/>
</dbReference>
<accession>A0A2M8KD86</accession>
<evidence type="ECO:0000256" key="2">
    <source>
        <dbReference type="ARBA" id="ARBA00022540"/>
    </source>
</evidence>
<dbReference type="InterPro" id="IPR036788">
    <property type="entry name" value="T_IF-3_C_sf"/>
</dbReference>
<keyword evidence="2 5" id="KW-0396">Initiation factor</keyword>
<comment type="similarity">
    <text evidence="1 5">Belongs to the IF-3 family.</text>
</comment>
<keyword evidence="3 5" id="KW-0648">Protein biosynthesis</keyword>
<protein>
    <recommendedName>
        <fullName evidence="4 5">Translation initiation factor IF-3</fullName>
    </recommendedName>
</protein>
<dbReference type="GO" id="GO:0032790">
    <property type="term" value="P:ribosome disassembly"/>
    <property type="evidence" value="ECO:0007669"/>
    <property type="project" value="TreeGrafter"/>
</dbReference>
<evidence type="ECO:0000256" key="4">
    <source>
        <dbReference type="NCBIfam" id="TIGR00168"/>
    </source>
</evidence>
<comment type="function">
    <text evidence="5">IF-3 binds to the 30S ribosomal subunit and shifts the equilibrium between 70S ribosomes and their 50S and 30S subunits in favor of the free subunits, thus enhancing the availability of 30S subunits on which protein synthesis initiation begins.</text>
</comment>
<proteinExistence type="inferred from homology"/>
<evidence type="ECO:0000259" key="6">
    <source>
        <dbReference type="Pfam" id="PF00707"/>
    </source>
</evidence>
<sequence>MKIPRSNNQIRVPKVRLINENGQQMGVVNTSQALQIAKERGLDLVEVADRATPPVCKILDFGKYVYQLQKEEKQNKSKRTVIEIKSVRLTPRISGHDMETRAKQAEKFLNEGHRLKIDMALRGREKALKGFAKEKIEEFLKMLNLEYVVEKQPENQRYGLSMYIVKKQ</sequence>
<name>A0A2M8KD86_9BACT</name>